<organism evidence="2 3">
    <name type="scientific">Adhaeribacter aerolatus</name>
    <dbReference type="NCBI Taxonomy" id="670289"/>
    <lineage>
        <taxon>Bacteria</taxon>
        <taxon>Pseudomonadati</taxon>
        <taxon>Bacteroidota</taxon>
        <taxon>Cytophagia</taxon>
        <taxon>Cytophagales</taxon>
        <taxon>Hymenobacteraceae</taxon>
        <taxon>Adhaeribacter</taxon>
    </lineage>
</organism>
<feature type="domain" description="GAF" evidence="1">
    <location>
        <begin position="30"/>
        <end position="169"/>
    </location>
</feature>
<dbReference type="AlphaFoldDB" id="A0A512AWG2"/>
<dbReference type="SUPFAM" id="SSF55781">
    <property type="entry name" value="GAF domain-like"/>
    <property type="match status" value="1"/>
</dbReference>
<dbReference type="PANTHER" id="PTHR43102">
    <property type="entry name" value="SLR1143 PROTEIN"/>
    <property type="match status" value="1"/>
</dbReference>
<protein>
    <recommendedName>
        <fullName evidence="1">GAF domain-containing protein</fullName>
    </recommendedName>
</protein>
<keyword evidence="3" id="KW-1185">Reference proteome</keyword>
<dbReference type="InterPro" id="IPR003018">
    <property type="entry name" value="GAF"/>
</dbReference>
<evidence type="ECO:0000313" key="3">
    <source>
        <dbReference type="Proteomes" id="UP000321532"/>
    </source>
</evidence>
<dbReference type="EMBL" id="BJYS01000010">
    <property type="protein sequence ID" value="GEO04059.1"/>
    <property type="molecule type" value="Genomic_DNA"/>
</dbReference>
<dbReference type="PANTHER" id="PTHR43102:SF2">
    <property type="entry name" value="GAF DOMAIN-CONTAINING PROTEIN"/>
    <property type="match status" value="1"/>
</dbReference>
<proteinExistence type="predicted"/>
<name>A0A512AWG2_9BACT</name>
<evidence type="ECO:0000313" key="2">
    <source>
        <dbReference type="EMBL" id="GEO04059.1"/>
    </source>
</evidence>
<dbReference type="Pfam" id="PF01590">
    <property type="entry name" value="GAF"/>
    <property type="match status" value="1"/>
</dbReference>
<comment type="caution">
    <text evidence="2">The sequence shown here is derived from an EMBL/GenBank/DDBJ whole genome shotgun (WGS) entry which is preliminary data.</text>
</comment>
<dbReference type="Gene3D" id="3.30.450.40">
    <property type="match status" value="1"/>
</dbReference>
<dbReference type="Proteomes" id="UP000321532">
    <property type="component" value="Unassembled WGS sequence"/>
</dbReference>
<gene>
    <name evidence="2" type="ORF">AAE02nite_17230</name>
</gene>
<dbReference type="OrthoDB" id="9811889at2"/>
<dbReference type="RefSeq" id="WP_146897193.1">
    <property type="nucleotide sequence ID" value="NZ_BJYS01000010.1"/>
</dbReference>
<accession>A0A512AWG2</accession>
<sequence>MTKIRETTAIPDNEQIRLECLRSYRILDSQPEAPFNLIATLAAERFNAPVALISLVDKYRVWYKASIGLGGINEVPRQDSLCSMVVLQDAVTVINDALQEPCLLVNPFVASNFGLRFYAGAPIKTPDGLRLGAVCVIDKHPRYFDESEQKGLEELAAMAMQEIKNRLCS</sequence>
<dbReference type="SMART" id="SM00065">
    <property type="entry name" value="GAF"/>
    <property type="match status" value="1"/>
</dbReference>
<evidence type="ECO:0000259" key="1">
    <source>
        <dbReference type="SMART" id="SM00065"/>
    </source>
</evidence>
<reference evidence="2 3" key="1">
    <citation type="submission" date="2019-07" db="EMBL/GenBank/DDBJ databases">
        <title>Whole genome shotgun sequence of Adhaeribacter aerolatus NBRC 106133.</title>
        <authorList>
            <person name="Hosoyama A."/>
            <person name="Uohara A."/>
            <person name="Ohji S."/>
            <person name="Ichikawa N."/>
        </authorList>
    </citation>
    <scope>NUCLEOTIDE SEQUENCE [LARGE SCALE GENOMIC DNA]</scope>
    <source>
        <strain evidence="2 3">NBRC 106133</strain>
    </source>
</reference>
<dbReference type="InterPro" id="IPR029016">
    <property type="entry name" value="GAF-like_dom_sf"/>
</dbReference>